<evidence type="ECO:0000313" key="12">
    <source>
        <dbReference type="Proteomes" id="UP000663846"/>
    </source>
</evidence>
<evidence type="ECO:0000256" key="9">
    <source>
        <dbReference type="RuleBase" id="RU003814"/>
    </source>
</evidence>
<comment type="subunit">
    <text evidence="8">Component of the translation initiation factor 2B (eIF2B) complex which is a heterodecamer of two sets of five different subunits: alpha, beta, gamma, delta and epsilon. Subunits alpha, beta and delta comprise a regulatory subcomplex and subunits epsilon and gamma comprise a catalytic subcomplex. Within the complex, the hexameric regulatory complex resides at the center, with the two heterodimeric catalytic subcomplexes bound on opposite sides.</text>
</comment>
<dbReference type="AlphaFoldDB" id="A0A8H2WKW5"/>
<feature type="compositionally biased region" description="Basic and acidic residues" evidence="10">
    <location>
        <begin position="12"/>
        <end position="43"/>
    </location>
</feature>
<dbReference type="SUPFAM" id="SSF100950">
    <property type="entry name" value="NagB/RpiA/CoA transferase-like"/>
    <property type="match status" value="1"/>
</dbReference>
<keyword evidence="4" id="KW-0396">Initiation factor</keyword>
<evidence type="ECO:0000256" key="7">
    <source>
        <dbReference type="ARBA" id="ARBA00044356"/>
    </source>
</evidence>
<comment type="similarity">
    <text evidence="2 9">Belongs to the eIF-2B alpha/beta/delta subunits family.</text>
</comment>
<dbReference type="PANTHER" id="PTHR10233">
    <property type="entry name" value="TRANSLATION INITIATION FACTOR EIF-2B"/>
    <property type="match status" value="1"/>
</dbReference>
<dbReference type="GO" id="GO:0003743">
    <property type="term" value="F:translation initiation factor activity"/>
    <property type="evidence" value="ECO:0007669"/>
    <property type="project" value="UniProtKB-KW"/>
</dbReference>
<keyword evidence="5" id="KW-0648">Protein biosynthesis</keyword>
<comment type="caution">
    <text evidence="11">The sequence shown here is derived from an EMBL/GenBank/DDBJ whole genome shotgun (WGS) entry which is preliminary data.</text>
</comment>
<keyword evidence="3" id="KW-0963">Cytoplasm</keyword>
<evidence type="ECO:0000256" key="6">
    <source>
        <dbReference type="ARBA" id="ARBA00044147"/>
    </source>
</evidence>
<protein>
    <recommendedName>
        <fullName evidence="6">Translation initiation factor eIF2B subunit delta</fullName>
    </recommendedName>
    <alternativeName>
        <fullName evidence="7">eIF2B GDP-GTP exchange factor subunit delta</fullName>
    </alternativeName>
</protein>
<dbReference type="PANTHER" id="PTHR10233:SF14">
    <property type="entry name" value="TRANSLATION INITIATION FACTOR EIF-2B SUBUNIT DELTA"/>
    <property type="match status" value="1"/>
</dbReference>
<accession>A0A8H2WKW5</accession>
<proteinExistence type="inferred from homology"/>
<comment type="subcellular location">
    <subcellularLocation>
        <location evidence="1">Cytoplasm</location>
        <location evidence="1">Cytosol</location>
    </subcellularLocation>
</comment>
<organism evidence="11 12">
    <name type="scientific">Rhizoctonia solani</name>
    <dbReference type="NCBI Taxonomy" id="456999"/>
    <lineage>
        <taxon>Eukaryota</taxon>
        <taxon>Fungi</taxon>
        <taxon>Dikarya</taxon>
        <taxon>Basidiomycota</taxon>
        <taxon>Agaricomycotina</taxon>
        <taxon>Agaricomycetes</taxon>
        <taxon>Cantharellales</taxon>
        <taxon>Ceratobasidiaceae</taxon>
        <taxon>Rhizoctonia</taxon>
    </lineage>
</organism>
<dbReference type="InterPro" id="IPR000649">
    <property type="entry name" value="IF-2B-related"/>
</dbReference>
<feature type="region of interest" description="Disordered" evidence="10">
    <location>
        <begin position="1"/>
        <end position="101"/>
    </location>
</feature>
<evidence type="ECO:0000256" key="4">
    <source>
        <dbReference type="ARBA" id="ARBA00022540"/>
    </source>
</evidence>
<dbReference type="Proteomes" id="UP000663846">
    <property type="component" value="Unassembled WGS sequence"/>
</dbReference>
<reference evidence="11" key="1">
    <citation type="submission" date="2021-01" db="EMBL/GenBank/DDBJ databases">
        <authorList>
            <person name="Kaushik A."/>
        </authorList>
    </citation>
    <scope>NUCLEOTIDE SEQUENCE</scope>
    <source>
        <strain evidence="11">AG1-1C</strain>
    </source>
</reference>
<evidence type="ECO:0000256" key="5">
    <source>
        <dbReference type="ARBA" id="ARBA00022917"/>
    </source>
</evidence>
<dbReference type="InterPro" id="IPR037171">
    <property type="entry name" value="NagB/RpiA_transferase-like"/>
</dbReference>
<dbReference type="EMBL" id="CAJMWS010000292">
    <property type="protein sequence ID" value="CAE6391628.1"/>
    <property type="molecule type" value="Genomic_DNA"/>
</dbReference>
<sequence length="461" mass="49950">MTSQNNSPNPAGKKDLAGDGASKEGKTKAQIRAENRERQEKQRAAKAAAASSKNLGGTSLESNKKPLDAKPKQKQPPSQRPDDSTGRRGVPSQALTTEVAPSITTDVENKIRDLRIFSHFGARGHLGQKIKGEIHPSIVRLGLLFAEYKITGANARCISALTAFKSVIADYITPTNNSLSRHIMTYLSPQISYLTSARPMSVSLGNAIRWLKLQIGQIDIDLPEHAAKSELYSRIDQYIQERILAADVAISTFGLAKIHDGDVVLTYARSSVVEKLLISAHRAGKRFEVIVVDSRPMLEGRNLLRTLVATGIPCTYCILSALGTVMKDASIVFLGTHALHSNGALYSRAGTALVAMMAKQHNVPVLACCETYKFSDSVNLDSFTKNELVSSAEMTSKTLTVRANANANASTRTPRDEFNLQLLNPLYDLTPPAYITAVVTEVGLIPVSSVPTVLSRETQAQ</sequence>
<evidence type="ECO:0000256" key="1">
    <source>
        <dbReference type="ARBA" id="ARBA00004514"/>
    </source>
</evidence>
<dbReference type="GO" id="GO:0005829">
    <property type="term" value="C:cytosol"/>
    <property type="evidence" value="ECO:0007669"/>
    <property type="project" value="UniProtKB-SubCell"/>
</dbReference>
<evidence type="ECO:0000256" key="10">
    <source>
        <dbReference type="SAM" id="MobiDB-lite"/>
    </source>
</evidence>
<dbReference type="InterPro" id="IPR042529">
    <property type="entry name" value="IF_2B-like_C"/>
</dbReference>
<feature type="compositionally biased region" description="Basic and acidic residues" evidence="10">
    <location>
        <begin position="62"/>
        <end position="71"/>
    </location>
</feature>
<dbReference type="Gene3D" id="3.40.50.10470">
    <property type="entry name" value="Translation initiation factor eif-2b, domain 2"/>
    <property type="match status" value="1"/>
</dbReference>
<gene>
    <name evidence="11" type="ORF">RDB_LOCUS45067</name>
</gene>
<evidence type="ECO:0000256" key="2">
    <source>
        <dbReference type="ARBA" id="ARBA00007251"/>
    </source>
</evidence>
<name>A0A8H2WKW5_9AGAM</name>
<evidence type="ECO:0000256" key="3">
    <source>
        <dbReference type="ARBA" id="ARBA00022490"/>
    </source>
</evidence>
<dbReference type="Pfam" id="PF01008">
    <property type="entry name" value="IF-2B"/>
    <property type="match status" value="1"/>
</dbReference>
<evidence type="ECO:0000256" key="8">
    <source>
        <dbReference type="ARBA" id="ARBA00046432"/>
    </source>
</evidence>
<evidence type="ECO:0000313" key="11">
    <source>
        <dbReference type="EMBL" id="CAE6391628.1"/>
    </source>
</evidence>